<reference evidence="2" key="2">
    <citation type="journal article" date="2017" name="J. Med. Entomol.">
        <title>Transcriptome Analysis of the Triatoma infestans (Hemiptera: Reduviidae) Integument.</title>
        <authorList>
            <person name="Calderon-Fernandez G.M."/>
            <person name="Moriconi D.E."/>
            <person name="Dulbecco A.B."/>
            <person name="Juarez M.P."/>
        </authorList>
    </citation>
    <scope>NUCLEOTIDE SEQUENCE</scope>
    <source>
        <strain evidence="2">Int1</strain>
        <tissue evidence="2">Integument</tissue>
    </source>
</reference>
<feature type="non-terminal residue" evidence="2">
    <location>
        <position position="64"/>
    </location>
</feature>
<name>A0A170WY07_TRIIF</name>
<sequence>MEERNTVLTSQVNELINEKCKRDAHLDDLIDALEERVAKWQEIFSFKEKEVAELKAKLNEVSQL</sequence>
<dbReference type="EMBL" id="GEMB01004979">
    <property type="protein sequence ID" value="JAR98326.1"/>
    <property type="molecule type" value="Transcribed_RNA"/>
</dbReference>
<evidence type="ECO:0000313" key="2">
    <source>
        <dbReference type="EMBL" id="JAR98326.1"/>
    </source>
</evidence>
<dbReference type="AlphaFoldDB" id="A0A170WY07"/>
<keyword evidence="1" id="KW-0175">Coiled coil</keyword>
<accession>A0A170WY07</accession>
<reference evidence="2" key="1">
    <citation type="submission" date="2016-04" db="EMBL/GenBank/DDBJ databases">
        <authorList>
            <person name="Calderon-Fernandez G.M.Sr."/>
        </authorList>
    </citation>
    <scope>NUCLEOTIDE SEQUENCE</scope>
    <source>
        <strain evidence="2">Int1</strain>
        <tissue evidence="2">Integument</tissue>
    </source>
</reference>
<proteinExistence type="predicted"/>
<evidence type="ECO:0000256" key="1">
    <source>
        <dbReference type="SAM" id="Coils"/>
    </source>
</evidence>
<feature type="coiled-coil region" evidence="1">
    <location>
        <begin position="30"/>
        <end position="64"/>
    </location>
</feature>
<organism evidence="2">
    <name type="scientific">Triatoma infestans</name>
    <name type="common">Assassin bug</name>
    <dbReference type="NCBI Taxonomy" id="30076"/>
    <lineage>
        <taxon>Eukaryota</taxon>
        <taxon>Metazoa</taxon>
        <taxon>Ecdysozoa</taxon>
        <taxon>Arthropoda</taxon>
        <taxon>Hexapoda</taxon>
        <taxon>Insecta</taxon>
        <taxon>Pterygota</taxon>
        <taxon>Neoptera</taxon>
        <taxon>Paraneoptera</taxon>
        <taxon>Hemiptera</taxon>
        <taxon>Heteroptera</taxon>
        <taxon>Panheteroptera</taxon>
        <taxon>Cimicomorpha</taxon>
        <taxon>Reduviidae</taxon>
        <taxon>Triatominae</taxon>
        <taxon>Triatoma</taxon>
    </lineage>
</organism>
<protein>
    <submittedName>
        <fullName evidence="2">Centrosomal protein of 290 kDa isoform x1</fullName>
    </submittedName>
</protein>